<sequence>MSSLIETDSGPDDSNSETIQPPVTPATSSAKPELSLPVFPPPPKHRDATYSPMLDGSIPVFKPMPMPQNLTRFEIGDIKPKFVSKFGSKAYWTINIKGDGLMATTTDRDGNIIKNAMFDSRFNLKKKTAFLQKLRKPWLEWYQAIQDINYRNKSAYERAIQKSESSMEVKYALDNHPNTPHEEIEKLADHIPKLQRKYPAQTHKIPELNDLVDLIPVYTVFGENPGFSLDFFVLNQMVYWIAKAKSKSDDRFDSQEVFFAKAYTEQVKKGKWVDFEVLKVRQPKEKTAKRKRSDDSIAFTRKTWETIQDGIDNVQEKAESM</sequence>
<keyword evidence="3" id="KW-1185">Reference proteome</keyword>
<name>A0A9P8IC36_9PEZI</name>
<organism evidence="2 3">
    <name type="scientific">Trichoglossum hirsutum</name>
    <dbReference type="NCBI Taxonomy" id="265104"/>
    <lineage>
        <taxon>Eukaryota</taxon>
        <taxon>Fungi</taxon>
        <taxon>Dikarya</taxon>
        <taxon>Ascomycota</taxon>
        <taxon>Pezizomycotina</taxon>
        <taxon>Geoglossomycetes</taxon>
        <taxon>Geoglossales</taxon>
        <taxon>Geoglossaceae</taxon>
        <taxon>Trichoglossum</taxon>
    </lineage>
</organism>
<reference evidence="2" key="1">
    <citation type="submission" date="2021-03" db="EMBL/GenBank/DDBJ databases">
        <title>Comparative genomics and phylogenomic investigation of the class Geoglossomycetes provide insights into ecological specialization and systematics.</title>
        <authorList>
            <person name="Melie T."/>
            <person name="Pirro S."/>
            <person name="Miller A.N."/>
            <person name="Quandt A."/>
        </authorList>
    </citation>
    <scope>NUCLEOTIDE SEQUENCE</scope>
    <source>
        <strain evidence="2">CAQ_001_2017</strain>
    </source>
</reference>
<evidence type="ECO:0000313" key="3">
    <source>
        <dbReference type="Proteomes" id="UP000750711"/>
    </source>
</evidence>
<accession>A0A9P8IC36</accession>
<dbReference type="EMBL" id="JAGHQM010002004">
    <property type="protein sequence ID" value="KAH0551469.1"/>
    <property type="molecule type" value="Genomic_DNA"/>
</dbReference>
<protein>
    <submittedName>
        <fullName evidence="2">Uncharacterized protein</fullName>
    </submittedName>
</protein>
<feature type="region of interest" description="Disordered" evidence="1">
    <location>
        <begin position="1"/>
        <end position="51"/>
    </location>
</feature>
<comment type="caution">
    <text evidence="2">The sequence shown here is derived from an EMBL/GenBank/DDBJ whole genome shotgun (WGS) entry which is preliminary data.</text>
</comment>
<evidence type="ECO:0000313" key="2">
    <source>
        <dbReference type="EMBL" id="KAH0551469.1"/>
    </source>
</evidence>
<dbReference type="AlphaFoldDB" id="A0A9P8IC36"/>
<evidence type="ECO:0000256" key="1">
    <source>
        <dbReference type="SAM" id="MobiDB-lite"/>
    </source>
</evidence>
<proteinExistence type="predicted"/>
<feature type="compositionally biased region" description="Polar residues" evidence="1">
    <location>
        <begin position="16"/>
        <end position="30"/>
    </location>
</feature>
<gene>
    <name evidence="2" type="ORF">GP486_007317</name>
</gene>
<dbReference type="Proteomes" id="UP000750711">
    <property type="component" value="Unassembled WGS sequence"/>
</dbReference>